<keyword evidence="2" id="KW-1133">Transmembrane helix</keyword>
<sequence length="754" mass="83071">METSSSSIPLRPLSRGSLQHPPGYDEHDHRQQEQQQPSATGEQHAESTVPPMETLPPYSHAPPPELVSGRGYTTTLRRSRWVLLLTLLYLILAVYSWVITVILSYRPLYGFKSWQWPASVYWDDDTPSMAGNDRVYRSARVIQSIVSVVTLPWISAVCASAAVIFVQKQKSADALTLRQVMTLADRRWMDPTVWYHLTGSGGGSKRYTSSFLLGAMCIYLAALVTYPIQSIFLTSQTITVPKSPFQVANTVDFTQIDSVQYSDASGYPGVIMLIARNSLSSATTATPQYHLWQSEKGGIVPTFLDISSLTDPFYCPLPVGLNTGQARQFAPRINSTATSTSITEDDWPSDCNSSSKSGFYFHYSSANLDTEYDSSFDVVACMLDYTTTSPWTATRKPQNFSETLYLNLTQQGYSAMSNVHLYKITVKTTAGYFELPNYMNDLTPGPLLDEDFASLCGTDCPDQNEWLYVKRADTTNDVVSSDWNALVETQINPGPLLTTAAAIFGPSSFIETWPSTFAEINASLAQSVPNSNNICLELPPLQNLLLGEDSYSCQSFDSKGTPSDGLMEWIYDFLYGSDNMANAFTAAALLANQAWFQTLDGQLYVYKDFGTDVEVPSISLAGIVVVSALMGLYMIPLLLLAIYSSLSPRWTSQLDSFAMLRMGAAIGEKSLPFLVGRNMDAITVLDELPGVVQNVASPASEGIEVGHLGLGPGKRLMSKVRYEAFEGDDEDWNQSERNIIFLARNNGGHHQPAS</sequence>
<dbReference type="Proteomes" id="UP000184188">
    <property type="component" value="Unassembled WGS sequence"/>
</dbReference>
<dbReference type="EMBL" id="KV878338">
    <property type="protein sequence ID" value="OJJ49039.1"/>
    <property type="molecule type" value="Genomic_DNA"/>
</dbReference>
<feature type="compositionally biased region" description="Basic and acidic residues" evidence="1">
    <location>
        <begin position="23"/>
        <end position="32"/>
    </location>
</feature>
<name>A0A1L9SP41_9EURO</name>
<protein>
    <submittedName>
        <fullName evidence="3">Uncharacterized protein</fullName>
    </submittedName>
</protein>
<accession>A0A1L9SP41</accession>
<feature type="transmembrane region" description="Helical" evidence="2">
    <location>
        <begin position="210"/>
        <end position="228"/>
    </location>
</feature>
<feature type="region of interest" description="Disordered" evidence="1">
    <location>
        <begin position="1"/>
        <end position="64"/>
    </location>
</feature>
<evidence type="ECO:0000256" key="1">
    <source>
        <dbReference type="SAM" id="MobiDB-lite"/>
    </source>
</evidence>
<keyword evidence="2" id="KW-0472">Membrane</keyword>
<proteinExistence type="predicted"/>
<evidence type="ECO:0000313" key="4">
    <source>
        <dbReference type="Proteomes" id="UP000184188"/>
    </source>
</evidence>
<dbReference type="RefSeq" id="XP_022583549.1">
    <property type="nucleotide sequence ID" value="XM_022724381.1"/>
</dbReference>
<reference evidence="4" key="1">
    <citation type="journal article" date="2017" name="Genome Biol.">
        <title>Comparative genomics reveals high biological diversity and specific adaptations in the industrially and medically important fungal genus Aspergillus.</title>
        <authorList>
            <person name="de Vries R.P."/>
            <person name="Riley R."/>
            <person name="Wiebenga A."/>
            <person name="Aguilar-Osorio G."/>
            <person name="Amillis S."/>
            <person name="Uchima C.A."/>
            <person name="Anderluh G."/>
            <person name="Asadollahi M."/>
            <person name="Askin M."/>
            <person name="Barry K."/>
            <person name="Battaglia E."/>
            <person name="Bayram O."/>
            <person name="Benocci T."/>
            <person name="Braus-Stromeyer S.A."/>
            <person name="Caldana C."/>
            <person name="Canovas D."/>
            <person name="Cerqueira G.C."/>
            <person name="Chen F."/>
            <person name="Chen W."/>
            <person name="Choi C."/>
            <person name="Clum A."/>
            <person name="Dos Santos R.A."/>
            <person name="Damasio A.R."/>
            <person name="Diallinas G."/>
            <person name="Emri T."/>
            <person name="Fekete E."/>
            <person name="Flipphi M."/>
            <person name="Freyberg S."/>
            <person name="Gallo A."/>
            <person name="Gournas C."/>
            <person name="Habgood R."/>
            <person name="Hainaut M."/>
            <person name="Harispe M.L."/>
            <person name="Henrissat B."/>
            <person name="Hilden K.S."/>
            <person name="Hope R."/>
            <person name="Hossain A."/>
            <person name="Karabika E."/>
            <person name="Karaffa L."/>
            <person name="Karanyi Z."/>
            <person name="Krasevec N."/>
            <person name="Kuo A."/>
            <person name="Kusch H."/>
            <person name="LaButti K."/>
            <person name="Lagendijk E.L."/>
            <person name="Lapidus A."/>
            <person name="Levasseur A."/>
            <person name="Lindquist E."/>
            <person name="Lipzen A."/>
            <person name="Logrieco A.F."/>
            <person name="MacCabe A."/>
            <person name="Maekelae M.R."/>
            <person name="Malavazi I."/>
            <person name="Melin P."/>
            <person name="Meyer V."/>
            <person name="Mielnichuk N."/>
            <person name="Miskei M."/>
            <person name="Molnar A.P."/>
            <person name="Mule G."/>
            <person name="Ngan C.Y."/>
            <person name="Orejas M."/>
            <person name="Orosz E."/>
            <person name="Ouedraogo J.P."/>
            <person name="Overkamp K.M."/>
            <person name="Park H.-S."/>
            <person name="Perrone G."/>
            <person name="Piumi F."/>
            <person name="Punt P.J."/>
            <person name="Ram A.F."/>
            <person name="Ramon A."/>
            <person name="Rauscher S."/>
            <person name="Record E."/>
            <person name="Riano-Pachon D.M."/>
            <person name="Robert V."/>
            <person name="Roehrig J."/>
            <person name="Ruller R."/>
            <person name="Salamov A."/>
            <person name="Salih N.S."/>
            <person name="Samson R.A."/>
            <person name="Sandor E."/>
            <person name="Sanguinetti M."/>
            <person name="Schuetze T."/>
            <person name="Sepcic K."/>
            <person name="Shelest E."/>
            <person name="Sherlock G."/>
            <person name="Sophianopoulou V."/>
            <person name="Squina F.M."/>
            <person name="Sun H."/>
            <person name="Susca A."/>
            <person name="Todd R.B."/>
            <person name="Tsang A."/>
            <person name="Unkles S.E."/>
            <person name="van de Wiele N."/>
            <person name="van Rossen-Uffink D."/>
            <person name="Oliveira J.V."/>
            <person name="Vesth T.C."/>
            <person name="Visser J."/>
            <person name="Yu J.-H."/>
            <person name="Zhou M."/>
            <person name="Andersen M.R."/>
            <person name="Archer D.B."/>
            <person name="Baker S.E."/>
            <person name="Benoit I."/>
            <person name="Brakhage A.A."/>
            <person name="Braus G.H."/>
            <person name="Fischer R."/>
            <person name="Frisvad J.C."/>
            <person name="Goldman G.H."/>
            <person name="Houbraken J."/>
            <person name="Oakley B."/>
            <person name="Pocsi I."/>
            <person name="Scazzocchio C."/>
            <person name="Seiboth B."/>
            <person name="vanKuyk P.A."/>
            <person name="Wortman J."/>
            <person name="Dyer P.S."/>
            <person name="Grigoriev I.V."/>
        </authorList>
    </citation>
    <scope>NUCLEOTIDE SEQUENCE [LARGE SCALE GENOMIC DNA]</scope>
    <source>
        <strain evidence="4">CBS 506.65</strain>
    </source>
</reference>
<feature type="transmembrane region" description="Helical" evidence="2">
    <location>
        <begin position="141"/>
        <end position="166"/>
    </location>
</feature>
<dbReference type="OrthoDB" id="5381672at2759"/>
<dbReference type="VEuPathDB" id="FungiDB:ASPZODRAFT_13776"/>
<feature type="transmembrane region" description="Helical" evidence="2">
    <location>
        <begin position="81"/>
        <end position="105"/>
    </location>
</feature>
<gene>
    <name evidence="3" type="ORF">ASPZODRAFT_13776</name>
</gene>
<evidence type="ECO:0000313" key="3">
    <source>
        <dbReference type="EMBL" id="OJJ49039.1"/>
    </source>
</evidence>
<dbReference type="GeneID" id="34610846"/>
<feature type="compositionally biased region" description="Low complexity" evidence="1">
    <location>
        <begin position="1"/>
        <end position="18"/>
    </location>
</feature>
<dbReference type="AlphaFoldDB" id="A0A1L9SP41"/>
<keyword evidence="4" id="KW-1185">Reference proteome</keyword>
<organism evidence="3 4">
    <name type="scientific">Penicilliopsis zonata CBS 506.65</name>
    <dbReference type="NCBI Taxonomy" id="1073090"/>
    <lineage>
        <taxon>Eukaryota</taxon>
        <taxon>Fungi</taxon>
        <taxon>Dikarya</taxon>
        <taxon>Ascomycota</taxon>
        <taxon>Pezizomycotina</taxon>
        <taxon>Eurotiomycetes</taxon>
        <taxon>Eurotiomycetidae</taxon>
        <taxon>Eurotiales</taxon>
        <taxon>Aspergillaceae</taxon>
        <taxon>Penicilliopsis</taxon>
    </lineage>
</organism>
<feature type="transmembrane region" description="Helical" evidence="2">
    <location>
        <begin position="620"/>
        <end position="643"/>
    </location>
</feature>
<keyword evidence="2" id="KW-0812">Transmembrane</keyword>
<evidence type="ECO:0000256" key="2">
    <source>
        <dbReference type="SAM" id="Phobius"/>
    </source>
</evidence>